<keyword evidence="2" id="KW-1133">Transmembrane helix</keyword>
<accession>A0A9W6YS10</accession>
<reference evidence="3" key="1">
    <citation type="submission" date="2023-04" db="EMBL/GenBank/DDBJ databases">
        <title>Ambrosiozyma monospora NBRC 1965.</title>
        <authorList>
            <person name="Ichikawa N."/>
            <person name="Sato H."/>
            <person name="Tonouchi N."/>
        </authorList>
    </citation>
    <scope>NUCLEOTIDE SEQUENCE</scope>
    <source>
        <strain evidence="3">NBRC 1965</strain>
    </source>
</reference>
<evidence type="ECO:0000256" key="2">
    <source>
        <dbReference type="SAM" id="Phobius"/>
    </source>
</evidence>
<organism evidence="3 4">
    <name type="scientific">Ambrosiozyma monospora</name>
    <name type="common">Yeast</name>
    <name type="synonym">Endomycopsis monosporus</name>
    <dbReference type="NCBI Taxonomy" id="43982"/>
    <lineage>
        <taxon>Eukaryota</taxon>
        <taxon>Fungi</taxon>
        <taxon>Dikarya</taxon>
        <taxon>Ascomycota</taxon>
        <taxon>Saccharomycotina</taxon>
        <taxon>Pichiomycetes</taxon>
        <taxon>Pichiales</taxon>
        <taxon>Pichiaceae</taxon>
        <taxon>Ambrosiozyma</taxon>
    </lineage>
</organism>
<evidence type="ECO:0000256" key="1">
    <source>
        <dbReference type="SAM" id="MobiDB-lite"/>
    </source>
</evidence>
<protein>
    <submittedName>
        <fullName evidence="3">Unnamed protein product</fullName>
    </submittedName>
</protein>
<keyword evidence="4" id="KW-1185">Reference proteome</keyword>
<proteinExistence type="predicted"/>
<feature type="transmembrane region" description="Helical" evidence="2">
    <location>
        <begin position="125"/>
        <end position="146"/>
    </location>
</feature>
<comment type="caution">
    <text evidence="3">The sequence shown here is derived from an EMBL/GenBank/DDBJ whole genome shotgun (WGS) entry which is preliminary data.</text>
</comment>
<dbReference type="Proteomes" id="UP001165063">
    <property type="component" value="Unassembled WGS sequence"/>
</dbReference>
<feature type="compositionally biased region" description="Basic and acidic residues" evidence="1">
    <location>
        <begin position="53"/>
        <end position="73"/>
    </location>
</feature>
<evidence type="ECO:0000313" key="3">
    <source>
        <dbReference type="EMBL" id="GMG20323.1"/>
    </source>
</evidence>
<name>A0A9W6YS10_AMBMO</name>
<sequence>MLKIGRLIRVQQHTLSKSVFFPSPLIIQRLQPSPHLRYFHTTSPFFNQQNSKDINETKKSTESDNSETSEKVSTKSTPTEPSSTKKIIPPSVKDAQPIRTNKRVTQEEVISALQSGNYEMAKHPLWLKFLIFTMPIVLFLGGYVVYNTSQGKPVFLPIWFGKSVPLEKAKGIDEIDLEKLKDATKEILLRRLSMNTQIRLKFGLPLQLREFQKFDVNIEYNNYTMEGIQIDCTKCWYKPEISYSQREVVNLPSDFNGLLEPLKTDGNMDLDSIENQLPNTRDYNVVIEGRIAVASSGNSKVDPDTGSITFVGVIEFDHTKTIKLTSVLLSFKENGFASVEKLW</sequence>
<evidence type="ECO:0000313" key="4">
    <source>
        <dbReference type="Proteomes" id="UP001165063"/>
    </source>
</evidence>
<dbReference type="EMBL" id="BSXU01000343">
    <property type="protein sequence ID" value="GMG20323.1"/>
    <property type="molecule type" value="Genomic_DNA"/>
</dbReference>
<gene>
    <name evidence="3" type="ORF">Amon01_000114900</name>
</gene>
<feature type="region of interest" description="Disordered" evidence="1">
    <location>
        <begin position="47"/>
        <end position="89"/>
    </location>
</feature>
<dbReference type="AlphaFoldDB" id="A0A9W6YS10"/>
<feature type="compositionally biased region" description="Low complexity" evidence="1">
    <location>
        <begin position="74"/>
        <end position="86"/>
    </location>
</feature>
<keyword evidence="2" id="KW-0472">Membrane</keyword>
<dbReference type="OrthoDB" id="4080905at2759"/>
<keyword evidence="2" id="KW-0812">Transmembrane</keyword>